<dbReference type="PROSITE" id="PS00077">
    <property type="entry name" value="COX1_CUB"/>
    <property type="match status" value="1"/>
</dbReference>
<keyword evidence="9 12" id="KW-0496">Mitochondrion</keyword>
<feature type="transmembrane region" description="Helical" evidence="10">
    <location>
        <begin position="414"/>
        <end position="436"/>
    </location>
</feature>
<evidence type="ECO:0000256" key="9">
    <source>
        <dbReference type="RuleBase" id="RU000369"/>
    </source>
</evidence>
<name>A0A1N7TAU9_9BIVA</name>
<sequence length="576" mass="64479">MMSLYTSGYWKIKVGNILSLFNNLILNFYVGTKNLAVTRESISNWAYRWLFSTNHKDIGTLYFIFSIWAGLMGTAFSVIIRMELAMPGKMLDDGQLYNLVVTAHGLVMIFFLVMPMMIGGFGNWLIPLMLKIPDMAFPRMNNLSFWLLPASMLLLLGSAYVDGGAGTGWTVYPPLSSILFHSGCAVDYAIFSLHVGGISSILASINFVITTSLMRTGVMIILRSSMLAWCLGVTGFLLIVAMPVLAGGLTMLLTDRHFSTTFFDPMGLGDPILFIHLFWFFGHPEVYILILPAFGIISHVVKAGSSKLELFGKVPMLHAVTSIGFLGFIVWGHHMFTVGMNVDSRAYFSTVTFIIAIPTGVKVFSWIATLAGGYVKNWPMMYWAGGFLFLFTLGGLTGIILASASLDVVLHDTYYVVAHFHYVLSMGAVFAMFAGFHYWFPLFTGVGMNPLWSKSQFLSMFLGVNSTFFPQHFLGMSGMPRRVQDYPDSMHGFNMVSSWGSTLSLVSLFLFLFILWESMLSKRCLIFPMVRCSESEWGARGFPRKFHNEAQNPYGMSFEGKDFRRWGLFESESSHK</sequence>
<feature type="transmembrane region" description="Helical" evidence="10">
    <location>
        <begin position="188"/>
        <end position="214"/>
    </location>
</feature>
<keyword evidence="9" id="KW-0999">Mitochondrion inner membrane</keyword>
<dbReference type="InterPro" id="IPR023615">
    <property type="entry name" value="Cyt_c_Oxase_su1_BS"/>
</dbReference>
<evidence type="ECO:0000256" key="8">
    <source>
        <dbReference type="ARBA" id="ARBA00023136"/>
    </source>
</evidence>
<dbReference type="GO" id="GO:0004129">
    <property type="term" value="F:cytochrome-c oxidase activity"/>
    <property type="evidence" value="ECO:0007669"/>
    <property type="project" value="UniProtKB-EC"/>
</dbReference>
<comment type="function">
    <text evidence="9">Component of the cytochrome c oxidase, the last enzyme in the mitochondrial electron transport chain which drives oxidative phosphorylation. The respiratory chain contains 3 multisubunit complexes succinate dehydrogenase (complex II, CII), ubiquinol-cytochrome c oxidoreductase (cytochrome b-c1 complex, complex III, CIII) and cytochrome c oxidase (complex IV, CIV), that cooperate to transfer electrons derived from NADH and succinate to molecular oxygen, creating an electrochemical gradient over the inner membrane that drives transmembrane transport and the ATP synthase. Cytochrome c oxidase is the component of the respiratory chain that catalyzes the reduction of oxygen to water. Electrons originating from reduced cytochrome c in the intermembrane space (IMS) are transferred via the dinuclear copper A center (CU(A)) of subunit 2 and heme A of subunit 1 to the active site in subunit 1, a binuclear center (BNC) formed by heme A3 and copper B (CU(B)). The BNC reduces molecular oxygen to 2 water molecules using 4 electrons from cytochrome c in the IMS and 4 protons from the mitochondrial matrix.</text>
</comment>
<protein>
    <recommendedName>
        <fullName evidence="5 9">Cytochrome c oxidase subunit 1</fullName>
        <ecNumber evidence="9">7.1.1.9</ecNumber>
    </recommendedName>
</protein>
<keyword evidence="9" id="KW-0479">Metal-binding</keyword>
<evidence type="ECO:0000256" key="7">
    <source>
        <dbReference type="ARBA" id="ARBA00022989"/>
    </source>
</evidence>
<keyword evidence="8 9" id="KW-0472">Membrane</keyword>
<accession>A0A1N7TAU9</accession>
<comment type="cofactor">
    <cofactor evidence="1">
        <name>heme</name>
        <dbReference type="ChEBI" id="CHEBI:30413"/>
    </cofactor>
</comment>
<feature type="domain" description="Cytochrome oxidase subunit I profile" evidence="11">
    <location>
        <begin position="43"/>
        <end position="556"/>
    </location>
</feature>
<feature type="transmembrane region" description="Helical" evidence="10">
    <location>
        <begin position="58"/>
        <end position="80"/>
    </location>
</feature>
<geneLocation type="mitochondrion" evidence="12"/>
<dbReference type="AlphaFoldDB" id="A0A1N7TAU9"/>
<proteinExistence type="evidence at transcript level"/>
<dbReference type="CDD" id="cd01663">
    <property type="entry name" value="Cyt_c_Oxidase_I"/>
    <property type="match status" value="1"/>
</dbReference>
<dbReference type="GO" id="GO:0005743">
    <property type="term" value="C:mitochondrial inner membrane"/>
    <property type="evidence" value="ECO:0007669"/>
    <property type="project" value="UniProtKB-SubCell"/>
</dbReference>
<dbReference type="PRINTS" id="PR01165">
    <property type="entry name" value="CYCOXIDASEI"/>
</dbReference>
<evidence type="ECO:0000256" key="10">
    <source>
        <dbReference type="SAM" id="Phobius"/>
    </source>
</evidence>
<feature type="transmembrane region" description="Helical" evidence="10">
    <location>
        <begin position="310"/>
        <end position="334"/>
    </location>
</feature>
<dbReference type="GO" id="GO:0015990">
    <property type="term" value="P:electron transport coupled proton transport"/>
    <property type="evidence" value="ECO:0007669"/>
    <property type="project" value="TreeGrafter"/>
</dbReference>
<dbReference type="InterPro" id="IPR033944">
    <property type="entry name" value="Cyt_c_oxase_su1_dom"/>
</dbReference>
<feature type="transmembrane region" description="Helical" evidence="10">
    <location>
        <begin position="380"/>
        <end position="402"/>
    </location>
</feature>
<evidence type="ECO:0000256" key="1">
    <source>
        <dbReference type="ARBA" id="ARBA00001971"/>
    </source>
</evidence>
<dbReference type="InterPro" id="IPR036927">
    <property type="entry name" value="Cyt_c_oxase-like_su1_sf"/>
</dbReference>
<keyword evidence="9" id="KW-0408">Iron</keyword>
<feature type="transmembrane region" description="Helical" evidence="10">
    <location>
        <begin position="226"/>
        <end position="253"/>
    </location>
</feature>
<dbReference type="GO" id="GO:0006123">
    <property type="term" value="P:mitochondrial electron transport, cytochrome c to oxygen"/>
    <property type="evidence" value="ECO:0007669"/>
    <property type="project" value="TreeGrafter"/>
</dbReference>
<evidence type="ECO:0000256" key="3">
    <source>
        <dbReference type="ARBA" id="ARBA00004673"/>
    </source>
</evidence>
<dbReference type="GO" id="GO:0020037">
    <property type="term" value="F:heme binding"/>
    <property type="evidence" value="ECO:0007669"/>
    <property type="project" value="InterPro"/>
</dbReference>
<dbReference type="InterPro" id="IPR000883">
    <property type="entry name" value="Cyt_C_Oxase_1"/>
</dbReference>
<comment type="catalytic activity">
    <reaction evidence="9">
        <text>4 Fe(II)-[cytochrome c] + O2 + 8 H(+)(in) = 4 Fe(III)-[cytochrome c] + 2 H2O + 4 H(+)(out)</text>
        <dbReference type="Rhea" id="RHEA:11436"/>
        <dbReference type="Rhea" id="RHEA-COMP:10350"/>
        <dbReference type="Rhea" id="RHEA-COMP:14399"/>
        <dbReference type="ChEBI" id="CHEBI:15377"/>
        <dbReference type="ChEBI" id="CHEBI:15378"/>
        <dbReference type="ChEBI" id="CHEBI:15379"/>
        <dbReference type="ChEBI" id="CHEBI:29033"/>
        <dbReference type="ChEBI" id="CHEBI:29034"/>
        <dbReference type="EC" id="7.1.1.9"/>
    </reaction>
</comment>
<dbReference type="InterPro" id="IPR023616">
    <property type="entry name" value="Cyt_c_oxase-like_su1_dom"/>
</dbReference>
<dbReference type="PROSITE" id="PS50855">
    <property type="entry name" value="COX1"/>
    <property type="match status" value="1"/>
</dbReference>
<organism evidence="12">
    <name type="scientific">Veneroida sp. qicaibei</name>
    <dbReference type="NCBI Taxonomy" id="1739613"/>
    <lineage>
        <taxon>Eukaryota</taxon>
        <taxon>Metazoa</taxon>
        <taxon>Spiralia</taxon>
        <taxon>Lophotrochozoa</taxon>
        <taxon>Mollusca</taxon>
        <taxon>Bivalvia</taxon>
        <taxon>Autobranchia</taxon>
        <taxon>Heteroconchia</taxon>
        <taxon>Euheterodonta</taxon>
        <taxon>Imparidentia</taxon>
        <taxon>Neoheterodontei</taxon>
        <taxon>Venerida</taxon>
    </lineage>
</organism>
<dbReference type="Gene3D" id="1.20.210.10">
    <property type="entry name" value="Cytochrome c oxidase-like, subunit I domain"/>
    <property type="match status" value="1"/>
</dbReference>
<dbReference type="GO" id="GO:0046872">
    <property type="term" value="F:metal ion binding"/>
    <property type="evidence" value="ECO:0007669"/>
    <property type="project" value="UniProtKB-KW"/>
</dbReference>
<evidence type="ECO:0000256" key="2">
    <source>
        <dbReference type="ARBA" id="ARBA00004141"/>
    </source>
</evidence>
<reference evidence="12" key="1">
    <citation type="submission" date="2015-10" db="EMBL/GenBank/DDBJ databases">
        <title>The enemy of my enemy is my friend: Cambrian domestication of bacteriophage lysozyme genes by the bivalve genomes.</title>
        <authorList>
            <person name="Ren Q."/>
            <person name="Wang C."/>
            <person name="Jin M."/>
            <person name="Lan J."/>
            <person name="Ye T."/>
            <person name="Hui K."/>
            <person name="Tan J."/>
            <person name="Wang Z."/>
            <person name="Wang W."/>
            <person name="Han G."/>
        </authorList>
    </citation>
    <scope>NUCLEOTIDE SEQUENCE</scope>
</reference>
<keyword evidence="6 9" id="KW-0812">Transmembrane</keyword>
<feature type="transmembrane region" description="Helical" evidence="10">
    <location>
        <begin position="143"/>
        <end position="161"/>
    </location>
</feature>
<keyword evidence="9" id="KW-0186">Copper</keyword>
<keyword evidence="9" id="KW-0813">Transport</keyword>
<keyword evidence="9" id="KW-0349">Heme</keyword>
<keyword evidence="9" id="KW-0249">Electron transport</keyword>
<feature type="transmembrane region" description="Helical" evidence="10">
    <location>
        <begin position="100"/>
        <end position="122"/>
    </location>
</feature>
<dbReference type="EC" id="7.1.1.9" evidence="9"/>
<dbReference type="Pfam" id="PF00115">
    <property type="entry name" value="COX1"/>
    <property type="match status" value="1"/>
</dbReference>
<evidence type="ECO:0000256" key="4">
    <source>
        <dbReference type="ARBA" id="ARBA00009578"/>
    </source>
</evidence>
<comment type="similarity">
    <text evidence="4 9">Belongs to the heme-copper respiratory oxidase family.</text>
</comment>
<feature type="transmembrane region" description="Helical" evidence="10">
    <location>
        <begin position="457"/>
        <end position="476"/>
    </location>
</feature>
<evidence type="ECO:0000256" key="6">
    <source>
        <dbReference type="ARBA" id="ARBA00022692"/>
    </source>
</evidence>
<dbReference type="PANTHER" id="PTHR10422:SF18">
    <property type="entry name" value="CYTOCHROME C OXIDASE SUBUNIT 1"/>
    <property type="match status" value="1"/>
</dbReference>
<feature type="transmembrane region" description="Helical" evidence="10">
    <location>
        <begin position="20"/>
        <end position="37"/>
    </location>
</feature>
<dbReference type="EMBL" id="KT934047">
    <property type="protein sequence ID" value="ALL27400.1"/>
    <property type="molecule type" value="mRNA"/>
</dbReference>
<evidence type="ECO:0000256" key="5">
    <source>
        <dbReference type="ARBA" id="ARBA00015947"/>
    </source>
</evidence>
<dbReference type="SUPFAM" id="SSF81442">
    <property type="entry name" value="Cytochrome c oxidase subunit I-like"/>
    <property type="match status" value="1"/>
</dbReference>
<feature type="transmembrane region" description="Helical" evidence="10">
    <location>
        <begin position="273"/>
        <end position="298"/>
    </location>
</feature>
<keyword evidence="7 10" id="KW-1133">Transmembrane helix</keyword>
<comment type="subcellular location">
    <subcellularLocation>
        <location evidence="2">Membrane</location>
        <topology evidence="2">Multi-pass membrane protein</topology>
    </subcellularLocation>
    <subcellularLocation>
        <location evidence="9">Mitochondrion inner membrane</location>
        <topology evidence="9">Multi-pass membrane protein</topology>
    </subcellularLocation>
</comment>
<dbReference type="PANTHER" id="PTHR10422">
    <property type="entry name" value="CYTOCHROME C OXIDASE SUBUNIT 1"/>
    <property type="match status" value="1"/>
</dbReference>
<feature type="transmembrane region" description="Helical" evidence="10">
    <location>
        <begin position="346"/>
        <end position="368"/>
    </location>
</feature>
<dbReference type="UniPathway" id="UPA00705"/>
<feature type="transmembrane region" description="Helical" evidence="10">
    <location>
        <begin position="496"/>
        <end position="516"/>
    </location>
</feature>
<evidence type="ECO:0000259" key="11">
    <source>
        <dbReference type="PROSITE" id="PS50855"/>
    </source>
</evidence>
<keyword evidence="9" id="KW-0679">Respiratory chain</keyword>
<comment type="pathway">
    <text evidence="3 9">Energy metabolism; oxidative phosphorylation.</text>
</comment>
<evidence type="ECO:0000313" key="12">
    <source>
        <dbReference type="EMBL" id="ALL27400.1"/>
    </source>
</evidence>
<dbReference type="GO" id="GO:0045277">
    <property type="term" value="C:respiratory chain complex IV"/>
    <property type="evidence" value="ECO:0007669"/>
    <property type="project" value="InterPro"/>
</dbReference>